<dbReference type="EMBL" id="JBHTHX010000916">
    <property type="protein sequence ID" value="MFD0887391.1"/>
    <property type="molecule type" value="Genomic_DNA"/>
</dbReference>
<evidence type="ECO:0008006" key="5">
    <source>
        <dbReference type="Google" id="ProtNLM"/>
    </source>
</evidence>
<feature type="region of interest" description="Disordered" evidence="1">
    <location>
        <begin position="58"/>
        <end position="78"/>
    </location>
</feature>
<comment type="caution">
    <text evidence="3">The sequence shown here is derived from an EMBL/GenBank/DDBJ whole genome shotgun (WGS) entry which is preliminary data.</text>
</comment>
<organism evidence="3 4">
    <name type="scientific">Streptosporangium algeriense</name>
    <dbReference type="NCBI Taxonomy" id="1682748"/>
    <lineage>
        <taxon>Bacteria</taxon>
        <taxon>Bacillati</taxon>
        <taxon>Actinomycetota</taxon>
        <taxon>Actinomycetes</taxon>
        <taxon>Streptosporangiales</taxon>
        <taxon>Streptosporangiaceae</taxon>
        <taxon>Streptosporangium</taxon>
    </lineage>
</organism>
<gene>
    <name evidence="3" type="ORF">ACFQ08_22845</name>
</gene>
<protein>
    <recommendedName>
        <fullName evidence="5">Secreted protein</fullName>
    </recommendedName>
</protein>
<feature type="signal peptide" evidence="2">
    <location>
        <begin position="1"/>
        <end position="18"/>
    </location>
</feature>
<reference evidence="4" key="1">
    <citation type="journal article" date="2019" name="Int. J. Syst. Evol. Microbiol.">
        <title>The Global Catalogue of Microorganisms (GCM) 10K type strain sequencing project: providing services to taxonomists for standard genome sequencing and annotation.</title>
        <authorList>
            <consortium name="The Broad Institute Genomics Platform"/>
            <consortium name="The Broad Institute Genome Sequencing Center for Infectious Disease"/>
            <person name="Wu L."/>
            <person name="Ma J."/>
        </authorList>
    </citation>
    <scope>NUCLEOTIDE SEQUENCE [LARGE SCALE GENOMIC DNA]</scope>
    <source>
        <strain evidence="4">CCUG 62974</strain>
    </source>
</reference>
<keyword evidence="4" id="KW-1185">Reference proteome</keyword>
<dbReference type="Proteomes" id="UP001597024">
    <property type="component" value="Unassembled WGS sequence"/>
</dbReference>
<feature type="chain" id="PRO_5045457831" description="Secreted protein" evidence="2">
    <location>
        <begin position="19"/>
        <end position="78"/>
    </location>
</feature>
<sequence>MGVVVLVVGLSSVTTASAATSATSAAAPTVFCVNKTTKVVRALTRCNPKTERVLTLQEAQRGIASQGPAGPRGPQGPQ</sequence>
<evidence type="ECO:0000313" key="4">
    <source>
        <dbReference type="Proteomes" id="UP001597024"/>
    </source>
</evidence>
<evidence type="ECO:0000256" key="1">
    <source>
        <dbReference type="SAM" id="MobiDB-lite"/>
    </source>
</evidence>
<evidence type="ECO:0000313" key="3">
    <source>
        <dbReference type="EMBL" id="MFD0887391.1"/>
    </source>
</evidence>
<evidence type="ECO:0000256" key="2">
    <source>
        <dbReference type="SAM" id="SignalP"/>
    </source>
</evidence>
<proteinExistence type="predicted"/>
<keyword evidence="2" id="KW-0732">Signal</keyword>
<accession>A0ABW3DX50</accession>
<name>A0ABW3DX50_9ACTN</name>
<feature type="non-terminal residue" evidence="3">
    <location>
        <position position="78"/>
    </location>
</feature>